<keyword evidence="1" id="KW-0732">Signal</keyword>
<protein>
    <submittedName>
        <fullName evidence="2">Uncharacterized protein</fullName>
    </submittedName>
</protein>
<reference evidence="2 3" key="1">
    <citation type="journal article" date="2017" name="Curr. Biol.">
        <title>Genome architecture and evolution of a unichromosomal asexual nematode.</title>
        <authorList>
            <person name="Fradin H."/>
            <person name="Zegar C."/>
            <person name="Gutwein M."/>
            <person name="Lucas J."/>
            <person name="Kovtun M."/>
            <person name="Corcoran D."/>
            <person name="Baugh L.R."/>
            <person name="Kiontke K."/>
            <person name="Gunsalus K."/>
            <person name="Fitch D.H."/>
            <person name="Piano F."/>
        </authorList>
    </citation>
    <scope>NUCLEOTIDE SEQUENCE [LARGE SCALE GENOMIC DNA]</scope>
    <source>
        <strain evidence="2">PF1309</strain>
    </source>
</reference>
<gene>
    <name evidence="2" type="ORF">WR25_00777</name>
</gene>
<evidence type="ECO:0000313" key="2">
    <source>
        <dbReference type="EMBL" id="PAV73597.1"/>
    </source>
</evidence>
<proteinExistence type="predicted"/>
<feature type="chain" id="PRO_5012833001" evidence="1">
    <location>
        <begin position="17"/>
        <end position="238"/>
    </location>
</feature>
<dbReference type="Proteomes" id="UP000218231">
    <property type="component" value="Unassembled WGS sequence"/>
</dbReference>
<dbReference type="AlphaFoldDB" id="A0A2A2KI53"/>
<organism evidence="2 3">
    <name type="scientific">Diploscapter pachys</name>
    <dbReference type="NCBI Taxonomy" id="2018661"/>
    <lineage>
        <taxon>Eukaryota</taxon>
        <taxon>Metazoa</taxon>
        <taxon>Ecdysozoa</taxon>
        <taxon>Nematoda</taxon>
        <taxon>Chromadorea</taxon>
        <taxon>Rhabditida</taxon>
        <taxon>Rhabditina</taxon>
        <taxon>Rhabditomorpha</taxon>
        <taxon>Rhabditoidea</taxon>
        <taxon>Rhabditidae</taxon>
        <taxon>Diploscapter</taxon>
    </lineage>
</organism>
<comment type="caution">
    <text evidence="2">The sequence shown here is derived from an EMBL/GenBank/DDBJ whole genome shotgun (WGS) entry which is preliminary data.</text>
</comment>
<feature type="signal peptide" evidence="1">
    <location>
        <begin position="1"/>
        <end position="16"/>
    </location>
</feature>
<evidence type="ECO:0000313" key="3">
    <source>
        <dbReference type="Proteomes" id="UP000218231"/>
    </source>
</evidence>
<sequence>MLKFLVLASFVCLSLQQQNVDVVPNVVVVPNPPSSGITCTRRASAQIIVDGVPSQVFCSIGPNSRDGCMGCCKAVGLSRGLTTINIDGKVSKLQCARGKYKLSVSCNDCFQFVVICLFVQNFGQKNVGTEATGEPNGNANATNGSAKPRYACDAYICTHDFTINVFVDGVEESKRCIDAHEELHSCQKCCVHSKDLPENIDYHEIESFILQEGTIRKCTCCFANECNKDREEHMHNNL</sequence>
<evidence type="ECO:0000256" key="1">
    <source>
        <dbReference type="SAM" id="SignalP"/>
    </source>
</evidence>
<name>A0A2A2KI53_9BILA</name>
<dbReference type="EMBL" id="LIAE01008565">
    <property type="protein sequence ID" value="PAV73597.1"/>
    <property type="molecule type" value="Genomic_DNA"/>
</dbReference>
<accession>A0A2A2KI53</accession>
<keyword evidence="3" id="KW-1185">Reference proteome</keyword>